<dbReference type="InterPro" id="IPR029063">
    <property type="entry name" value="SAM-dependent_MTases_sf"/>
</dbReference>
<dbReference type="InterPro" id="IPR036388">
    <property type="entry name" value="WH-like_DNA-bd_sf"/>
</dbReference>
<dbReference type="PROSITE" id="PS51683">
    <property type="entry name" value="SAM_OMT_II"/>
    <property type="match status" value="1"/>
</dbReference>
<proteinExistence type="predicted"/>
<dbReference type="GO" id="GO:0046983">
    <property type="term" value="F:protein dimerization activity"/>
    <property type="evidence" value="ECO:0007669"/>
    <property type="project" value="InterPro"/>
</dbReference>
<accession>A0A1L7WVQ9</accession>
<dbReference type="InterPro" id="IPR001077">
    <property type="entry name" value="COMT_C"/>
</dbReference>
<dbReference type="GO" id="GO:0008171">
    <property type="term" value="F:O-methyltransferase activity"/>
    <property type="evidence" value="ECO:0007669"/>
    <property type="project" value="InterPro"/>
</dbReference>
<evidence type="ECO:0000313" key="8">
    <source>
        <dbReference type="Proteomes" id="UP000184330"/>
    </source>
</evidence>
<dbReference type="PANTHER" id="PTHR43712:SF2">
    <property type="entry name" value="O-METHYLTRANSFERASE CICE"/>
    <property type="match status" value="1"/>
</dbReference>
<keyword evidence="3" id="KW-0949">S-adenosyl-L-methionine</keyword>
<dbReference type="Gene3D" id="1.10.10.10">
    <property type="entry name" value="Winged helix-like DNA-binding domain superfamily/Winged helix DNA-binding domain"/>
    <property type="match status" value="1"/>
</dbReference>
<reference evidence="7 8" key="1">
    <citation type="submission" date="2016-03" db="EMBL/GenBank/DDBJ databases">
        <authorList>
            <person name="Ploux O."/>
        </authorList>
    </citation>
    <scope>NUCLEOTIDE SEQUENCE [LARGE SCALE GENOMIC DNA]</scope>
    <source>
        <strain evidence="7 8">UAMH 11012</strain>
    </source>
</reference>
<evidence type="ECO:0000313" key="7">
    <source>
        <dbReference type="EMBL" id="CZR56846.1"/>
    </source>
</evidence>
<sequence>MSAADTSKPVAQLREILSLLSTAVEKIASEWELHSSHDSHHGSREATDSSVSHTEYDAVNTVLAAVGSLESLVLEPHVHLISMSMSYTIARALHIAAEHNVADLLARAGEEGLHAADLARSTGIEEKKLCRIMRSLTSHHVFQEVEEDCFANNHVSGVLVGDAPFRAHVLTKGQIHYTASDFLPGVLSNLALGQSYDPTKTAFQQAVGTKLSLFDWMHQQVPASDPGWRPLPARNHPVDAGAPEPSGVPSRTSALSEEMVPRPETALFNLSMAGIGRGTEQYYMHDFPWKTVGSGTVVDVGGGIGKSLISNFLLHSVYPELSLVIQDRKFMIQQARSVWGMKYPSAILEGKVSLVTHDFFETNPVRGAEVYWLRYIMHDWSDNEAIAILSRIAESMSPQSRVLIADIVANTTLGCDEIRSAPKPLLANYGRAMGFAHMMDLSMMMMVNGRERTPAEFRRIIGAAGLAIVKIWGCRGPLSIIECRLV</sequence>
<evidence type="ECO:0000256" key="1">
    <source>
        <dbReference type="ARBA" id="ARBA00022603"/>
    </source>
</evidence>
<keyword evidence="2 7" id="KW-0808">Transferase</keyword>
<dbReference type="SUPFAM" id="SSF53335">
    <property type="entry name" value="S-adenosyl-L-methionine-dependent methyltransferases"/>
    <property type="match status" value="1"/>
</dbReference>
<gene>
    <name evidence="7" type="ORF">PAC_06735</name>
</gene>
<keyword evidence="8" id="KW-1185">Reference proteome</keyword>
<dbReference type="InterPro" id="IPR012967">
    <property type="entry name" value="COMT_dimerisation"/>
</dbReference>
<feature type="region of interest" description="Disordered" evidence="4">
    <location>
        <begin position="225"/>
        <end position="252"/>
    </location>
</feature>
<evidence type="ECO:0000259" key="6">
    <source>
        <dbReference type="Pfam" id="PF08100"/>
    </source>
</evidence>
<dbReference type="PANTHER" id="PTHR43712">
    <property type="entry name" value="PUTATIVE (AFU_ORTHOLOGUE AFUA_4G14580)-RELATED"/>
    <property type="match status" value="1"/>
</dbReference>
<protein>
    <submittedName>
        <fullName evidence="7">Related to O-methyltransferase</fullName>
    </submittedName>
</protein>
<dbReference type="GO" id="GO:0032259">
    <property type="term" value="P:methylation"/>
    <property type="evidence" value="ECO:0007669"/>
    <property type="project" value="UniProtKB-KW"/>
</dbReference>
<evidence type="ECO:0000259" key="5">
    <source>
        <dbReference type="Pfam" id="PF00891"/>
    </source>
</evidence>
<dbReference type="Proteomes" id="UP000184330">
    <property type="component" value="Unassembled WGS sequence"/>
</dbReference>
<organism evidence="7 8">
    <name type="scientific">Phialocephala subalpina</name>
    <dbReference type="NCBI Taxonomy" id="576137"/>
    <lineage>
        <taxon>Eukaryota</taxon>
        <taxon>Fungi</taxon>
        <taxon>Dikarya</taxon>
        <taxon>Ascomycota</taxon>
        <taxon>Pezizomycotina</taxon>
        <taxon>Leotiomycetes</taxon>
        <taxon>Helotiales</taxon>
        <taxon>Mollisiaceae</taxon>
        <taxon>Phialocephala</taxon>
        <taxon>Phialocephala fortinii species complex</taxon>
    </lineage>
</organism>
<feature type="domain" description="O-methyltransferase dimerisation" evidence="6">
    <location>
        <begin position="86"/>
        <end position="160"/>
    </location>
</feature>
<dbReference type="InterPro" id="IPR036390">
    <property type="entry name" value="WH_DNA-bd_sf"/>
</dbReference>
<dbReference type="Gene3D" id="3.40.50.150">
    <property type="entry name" value="Vaccinia Virus protein VP39"/>
    <property type="match status" value="1"/>
</dbReference>
<evidence type="ECO:0000256" key="4">
    <source>
        <dbReference type="SAM" id="MobiDB-lite"/>
    </source>
</evidence>
<evidence type="ECO:0000256" key="2">
    <source>
        <dbReference type="ARBA" id="ARBA00022679"/>
    </source>
</evidence>
<dbReference type="EMBL" id="FJOG01000009">
    <property type="protein sequence ID" value="CZR56846.1"/>
    <property type="molecule type" value="Genomic_DNA"/>
</dbReference>
<dbReference type="Pfam" id="PF08100">
    <property type="entry name" value="Dimerisation"/>
    <property type="match status" value="1"/>
</dbReference>
<dbReference type="AlphaFoldDB" id="A0A1L7WVQ9"/>
<evidence type="ECO:0000256" key="3">
    <source>
        <dbReference type="ARBA" id="ARBA00022691"/>
    </source>
</evidence>
<dbReference type="InterPro" id="IPR016461">
    <property type="entry name" value="COMT-like"/>
</dbReference>
<dbReference type="OrthoDB" id="2410195at2759"/>
<feature type="domain" description="O-methyltransferase C-terminal" evidence="5">
    <location>
        <begin position="295"/>
        <end position="466"/>
    </location>
</feature>
<dbReference type="Pfam" id="PF00891">
    <property type="entry name" value="Methyltransf_2"/>
    <property type="match status" value="1"/>
</dbReference>
<dbReference type="SUPFAM" id="SSF46785">
    <property type="entry name" value="Winged helix' DNA-binding domain"/>
    <property type="match status" value="1"/>
</dbReference>
<name>A0A1L7WVQ9_9HELO</name>
<keyword evidence="1 7" id="KW-0489">Methyltransferase</keyword>